<proteinExistence type="predicted"/>
<evidence type="ECO:0000313" key="4">
    <source>
        <dbReference type="Proteomes" id="UP000782312"/>
    </source>
</evidence>
<keyword evidence="1" id="KW-0479">Metal-binding</keyword>
<dbReference type="EMBL" id="JACPUR010000014">
    <property type="protein sequence ID" value="MBI3127065.1"/>
    <property type="molecule type" value="Genomic_DNA"/>
</dbReference>
<dbReference type="PANTHER" id="PTHR21366:SF22">
    <property type="entry name" value="VOC DOMAIN-CONTAINING PROTEIN"/>
    <property type="match status" value="1"/>
</dbReference>
<dbReference type="InterPro" id="IPR004360">
    <property type="entry name" value="Glyas_Fos-R_dOase_dom"/>
</dbReference>
<accession>A0A932HWM5</accession>
<sequence>MLKGMHHISIAVDDLERAREFYAGLLGLAEIPRPGLPNPGKWFQAGACQLHLTVRPEEERGRPLPGTGAGETHFAFAAEDLDRVKRYLEGRGVAVQDGINARLGMRQLFFRDPSGNLVEVFCAA</sequence>
<dbReference type="InterPro" id="IPR050383">
    <property type="entry name" value="GlyoxalaseI/FosfomycinResist"/>
</dbReference>
<reference evidence="3" key="1">
    <citation type="submission" date="2020-07" db="EMBL/GenBank/DDBJ databases">
        <title>Huge and variable diversity of episymbiotic CPR bacteria and DPANN archaea in groundwater ecosystems.</title>
        <authorList>
            <person name="He C.Y."/>
            <person name="Keren R."/>
            <person name="Whittaker M."/>
            <person name="Farag I.F."/>
            <person name="Doudna J."/>
            <person name="Cate J.H.D."/>
            <person name="Banfield J.F."/>
        </authorList>
    </citation>
    <scope>NUCLEOTIDE SEQUENCE</scope>
    <source>
        <strain evidence="3">NC_groundwater_763_Ag_S-0.2um_68_21</strain>
    </source>
</reference>
<dbReference type="SUPFAM" id="SSF54593">
    <property type="entry name" value="Glyoxalase/Bleomycin resistance protein/Dihydroxybiphenyl dioxygenase"/>
    <property type="match status" value="1"/>
</dbReference>
<dbReference type="Pfam" id="PF00903">
    <property type="entry name" value="Glyoxalase"/>
    <property type="match status" value="1"/>
</dbReference>
<protein>
    <submittedName>
        <fullName evidence="3">VOC family protein</fullName>
    </submittedName>
</protein>
<evidence type="ECO:0000313" key="3">
    <source>
        <dbReference type="EMBL" id="MBI3127065.1"/>
    </source>
</evidence>
<dbReference type="PROSITE" id="PS00934">
    <property type="entry name" value="GLYOXALASE_I_1"/>
    <property type="match status" value="1"/>
</dbReference>
<dbReference type="GO" id="GO:0046872">
    <property type="term" value="F:metal ion binding"/>
    <property type="evidence" value="ECO:0007669"/>
    <property type="project" value="UniProtKB-KW"/>
</dbReference>
<name>A0A932HWM5_UNCTE</name>
<dbReference type="PROSITE" id="PS51819">
    <property type="entry name" value="VOC"/>
    <property type="match status" value="1"/>
</dbReference>
<evidence type="ECO:0000256" key="1">
    <source>
        <dbReference type="ARBA" id="ARBA00022723"/>
    </source>
</evidence>
<dbReference type="InterPro" id="IPR018146">
    <property type="entry name" value="Glyoxalase_1_CS"/>
</dbReference>
<gene>
    <name evidence="3" type="ORF">HYZ11_05640</name>
</gene>
<feature type="domain" description="VOC" evidence="2">
    <location>
        <begin position="4"/>
        <end position="123"/>
    </location>
</feature>
<dbReference type="PANTHER" id="PTHR21366">
    <property type="entry name" value="GLYOXALASE FAMILY PROTEIN"/>
    <property type="match status" value="1"/>
</dbReference>
<evidence type="ECO:0000259" key="2">
    <source>
        <dbReference type="PROSITE" id="PS51819"/>
    </source>
</evidence>
<organism evidence="3 4">
    <name type="scientific">Tectimicrobiota bacterium</name>
    <dbReference type="NCBI Taxonomy" id="2528274"/>
    <lineage>
        <taxon>Bacteria</taxon>
        <taxon>Pseudomonadati</taxon>
        <taxon>Nitrospinota/Tectimicrobiota group</taxon>
        <taxon>Candidatus Tectimicrobiota</taxon>
    </lineage>
</organism>
<dbReference type="InterPro" id="IPR037523">
    <property type="entry name" value="VOC_core"/>
</dbReference>
<dbReference type="GO" id="GO:0004462">
    <property type="term" value="F:lactoylglutathione lyase activity"/>
    <property type="evidence" value="ECO:0007669"/>
    <property type="project" value="InterPro"/>
</dbReference>
<dbReference type="AlphaFoldDB" id="A0A932HWM5"/>
<dbReference type="Gene3D" id="3.10.180.10">
    <property type="entry name" value="2,3-Dihydroxybiphenyl 1,2-Dioxygenase, domain 1"/>
    <property type="match status" value="1"/>
</dbReference>
<comment type="caution">
    <text evidence="3">The sequence shown here is derived from an EMBL/GenBank/DDBJ whole genome shotgun (WGS) entry which is preliminary data.</text>
</comment>
<dbReference type="Proteomes" id="UP000782312">
    <property type="component" value="Unassembled WGS sequence"/>
</dbReference>
<dbReference type="InterPro" id="IPR029068">
    <property type="entry name" value="Glyas_Bleomycin-R_OHBP_Dase"/>
</dbReference>